<keyword evidence="1" id="KW-0812">Transmembrane</keyword>
<keyword evidence="1" id="KW-1133">Transmembrane helix</keyword>
<dbReference type="AlphaFoldDB" id="A0AAV2IEJ7"/>
<evidence type="ECO:0000256" key="1">
    <source>
        <dbReference type="SAM" id="Phobius"/>
    </source>
</evidence>
<dbReference type="PROSITE" id="PS50828">
    <property type="entry name" value="SMR"/>
    <property type="match status" value="1"/>
</dbReference>
<dbReference type="EMBL" id="CAXITT010000539">
    <property type="protein sequence ID" value="CAL1543302.1"/>
    <property type="molecule type" value="Genomic_DNA"/>
</dbReference>
<reference evidence="3 4" key="1">
    <citation type="submission" date="2024-04" db="EMBL/GenBank/DDBJ databases">
        <authorList>
            <consortium name="Genoscope - CEA"/>
            <person name="William W."/>
        </authorList>
    </citation>
    <scope>NUCLEOTIDE SEQUENCE [LARGE SCALE GENOMIC DNA]</scope>
</reference>
<feature type="domain" description="Smr" evidence="2">
    <location>
        <begin position="53"/>
        <end position="103"/>
    </location>
</feature>
<gene>
    <name evidence="3" type="ORF">GSLYS_00016836001</name>
</gene>
<dbReference type="SUPFAM" id="SSF160443">
    <property type="entry name" value="SMR domain-like"/>
    <property type="match status" value="1"/>
</dbReference>
<dbReference type="Gene3D" id="3.30.1370.110">
    <property type="match status" value="1"/>
</dbReference>
<protein>
    <recommendedName>
        <fullName evidence="2">Smr domain-containing protein</fullName>
    </recommendedName>
</protein>
<dbReference type="SMART" id="SM00463">
    <property type="entry name" value="SMR"/>
    <property type="match status" value="1"/>
</dbReference>
<dbReference type="InterPro" id="IPR036063">
    <property type="entry name" value="Smr_dom_sf"/>
</dbReference>
<name>A0AAV2IEJ7_LYMST</name>
<keyword evidence="1" id="KW-0472">Membrane</keyword>
<evidence type="ECO:0000313" key="3">
    <source>
        <dbReference type="EMBL" id="CAL1543302.1"/>
    </source>
</evidence>
<comment type="caution">
    <text evidence="3">The sequence shown here is derived from an EMBL/GenBank/DDBJ whole genome shotgun (WGS) entry which is preliminary data.</text>
</comment>
<feature type="transmembrane region" description="Helical" evidence="1">
    <location>
        <begin position="12"/>
        <end position="31"/>
    </location>
</feature>
<dbReference type="Proteomes" id="UP001497497">
    <property type="component" value="Unassembled WGS sequence"/>
</dbReference>
<proteinExistence type="predicted"/>
<sequence length="138" mass="15488">MADIEELIVIRKLKLVLNILVVSVSIGIYIVNSSTAADVEDVHDNDKKASNTLDLRGLTVEVAREEVEKFLLTKQQAYKSGGQRKYDRVVYINTGWGKGGSKVTSIIFEVIDGFLTKNGFNFKWINVGEARIDLFYSK</sequence>
<dbReference type="InterPro" id="IPR002625">
    <property type="entry name" value="Smr_dom"/>
</dbReference>
<organism evidence="3 4">
    <name type="scientific">Lymnaea stagnalis</name>
    <name type="common">Great pond snail</name>
    <name type="synonym">Helix stagnalis</name>
    <dbReference type="NCBI Taxonomy" id="6523"/>
    <lineage>
        <taxon>Eukaryota</taxon>
        <taxon>Metazoa</taxon>
        <taxon>Spiralia</taxon>
        <taxon>Lophotrochozoa</taxon>
        <taxon>Mollusca</taxon>
        <taxon>Gastropoda</taxon>
        <taxon>Heterobranchia</taxon>
        <taxon>Euthyneura</taxon>
        <taxon>Panpulmonata</taxon>
        <taxon>Hygrophila</taxon>
        <taxon>Lymnaeoidea</taxon>
        <taxon>Lymnaeidae</taxon>
        <taxon>Lymnaea</taxon>
    </lineage>
</organism>
<evidence type="ECO:0000259" key="2">
    <source>
        <dbReference type="PROSITE" id="PS50828"/>
    </source>
</evidence>
<keyword evidence="4" id="KW-1185">Reference proteome</keyword>
<accession>A0AAV2IEJ7</accession>
<evidence type="ECO:0000313" key="4">
    <source>
        <dbReference type="Proteomes" id="UP001497497"/>
    </source>
</evidence>